<dbReference type="Proteomes" id="UP001596417">
    <property type="component" value="Unassembled WGS sequence"/>
</dbReference>
<dbReference type="InterPro" id="IPR009057">
    <property type="entry name" value="Homeodomain-like_sf"/>
</dbReference>
<evidence type="ECO:0000256" key="2">
    <source>
        <dbReference type="PROSITE-ProRule" id="PRU00335"/>
    </source>
</evidence>
<reference evidence="4 5" key="1">
    <citation type="journal article" date="2019" name="Int. J. Syst. Evol. Microbiol.">
        <title>The Global Catalogue of Microorganisms (GCM) 10K type strain sequencing project: providing services to taxonomists for standard genome sequencing and annotation.</title>
        <authorList>
            <consortium name="The Broad Institute Genomics Platform"/>
            <consortium name="The Broad Institute Genome Sequencing Center for Infectious Disease"/>
            <person name="Wu L."/>
            <person name="Ma J."/>
        </authorList>
    </citation>
    <scope>NUCLEOTIDE SEQUENCE [LARGE SCALE GENOMIC DNA]</scope>
    <source>
        <strain evidence="4 5">RDMS1</strain>
    </source>
</reference>
<dbReference type="GeneID" id="76200545"/>
<evidence type="ECO:0000313" key="4">
    <source>
        <dbReference type="EMBL" id="MFC7190880.1"/>
    </source>
</evidence>
<dbReference type="SUPFAM" id="SSF46689">
    <property type="entry name" value="Homeodomain-like"/>
    <property type="match status" value="1"/>
</dbReference>
<gene>
    <name evidence="4" type="ORF">ACFQL7_14275</name>
</gene>
<proteinExistence type="predicted"/>
<dbReference type="RefSeq" id="WP_264555890.1">
    <property type="nucleotide sequence ID" value="NZ_CP109979.1"/>
</dbReference>
<evidence type="ECO:0000256" key="1">
    <source>
        <dbReference type="ARBA" id="ARBA00023125"/>
    </source>
</evidence>
<feature type="domain" description="HTH tetR-type" evidence="3">
    <location>
        <begin position="10"/>
        <end position="70"/>
    </location>
</feature>
<dbReference type="PANTHER" id="PTHR43479">
    <property type="entry name" value="ACREF/ENVCD OPERON REPRESSOR-RELATED"/>
    <property type="match status" value="1"/>
</dbReference>
<dbReference type="InterPro" id="IPR050624">
    <property type="entry name" value="HTH-type_Tx_Regulator"/>
</dbReference>
<name>A0ABD5YNL2_9EURY</name>
<dbReference type="InterPro" id="IPR001647">
    <property type="entry name" value="HTH_TetR"/>
</dbReference>
<dbReference type="GO" id="GO:0003677">
    <property type="term" value="F:DNA binding"/>
    <property type="evidence" value="ECO:0007669"/>
    <property type="project" value="UniProtKB-UniRule"/>
</dbReference>
<dbReference type="PROSITE" id="PS50977">
    <property type="entry name" value="HTH_TETR_2"/>
    <property type="match status" value="1"/>
</dbReference>
<sequence>MHGFSDEERERIREQLIETGRELLLTYGPGKTTVSDITEPIGIAKSTFYRFFDSKSALYLQIFRREMEEFGETVQQELATVDDPREGLERLFRCYAEFAEENQLVQQTVIQGNYQETFRSVDPEKLETVQQEGPAELLPLIEDLRARSNGPLAEVDPITVLGLMGGSVGLMALHRDEFDEYESGYYKQVQDVLITSLARGLTE</sequence>
<accession>A0ABD5YNL2</accession>
<keyword evidence="5" id="KW-1185">Reference proteome</keyword>
<dbReference type="Gene3D" id="1.10.357.10">
    <property type="entry name" value="Tetracycline Repressor, domain 2"/>
    <property type="match status" value="1"/>
</dbReference>
<organism evidence="4 5">
    <name type="scientific">Halocatena marina</name>
    <dbReference type="NCBI Taxonomy" id="2934937"/>
    <lineage>
        <taxon>Archaea</taxon>
        <taxon>Methanobacteriati</taxon>
        <taxon>Methanobacteriota</taxon>
        <taxon>Stenosarchaea group</taxon>
        <taxon>Halobacteria</taxon>
        <taxon>Halobacteriales</taxon>
        <taxon>Natronomonadaceae</taxon>
        <taxon>Halocatena</taxon>
    </lineage>
</organism>
<dbReference type="EMBL" id="JBHTAX010000001">
    <property type="protein sequence ID" value="MFC7190880.1"/>
    <property type="molecule type" value="Genomic_DNA"/>
</dbReference>
<comment type="caution">
    <text evidence="4">The sequence shown here is derived from an EMBL/GenBank/DDBJ whole genome shotgun (WGS) entry which is preliminary data.</text>
</comment>
<keyword evidence="1 2" id="KW-0238">DNA-binding</keyword>
<protein>
    <submittedName>
        <fullName evidence="4">TetR/AcrR family transcriptional regulator</fullName>
    </submittedName>
</protein>
<dbReference type="PANTHER" id="PTHR43479:SF11">
    <property type="entry name" value="ACREF_ENVCD OPERON REPRESSOR-RELATED"/>
    <property type="match status" value="1"/>
</dbReference>
<dbReference type="Pfam" id="PF00440">
    <property type="entry name" value="TetR_N"/>
    <property type="match status" value="1"/>
</dbReference>
<feature type="DNA-binding region" description="H-T-H motif" evidence="2">
    <location>
        <begin position="33"/>
        <end position="52"/>
    </location>
</feature>
<evidence type="ECO:0000259" key="3">
    <source>
        <dbReference type="PROSITE" id="PS50977"/>
    </source>
</evidence>
<evidence type="ECO:0000313" key="5">
    <source>
        <dbReference type="Proteomes" id="UP001596417"/>
    </source>
</evidence>
<dbReference type="AlphaFoldDB" id="A0ABD5YNL2"/>